<feature type="signal peptide" evidence="1">
    <location>
        <begin position="1"/>
        <end position="25"/>
    </location>
</feature>
<protein>
    <submittedName>
        <fullName evidence="3">Thermonuclease family protein</fullName>
    </submittedName>
</protein>
<reference evidence="3 4" key="1">
    <citation type="submission" date="2020-07" db="EMBL/GenBank/DDBJ databases">
        <title>Huge and variable diversity of episymbiotic CPR bacteria and DPANN archaea in groundwater ecosystems.</title>
        <authorList>
            <person name="He C.Y."/>
            <person name="Keren R."/>
            <person name="Whittaker M."/>
            <person name="Farag I.F."/>
            <person name="Doudna J."/>
            <person name="Cate J.H.D."/>
            <person name="Banfield J.F."/>
        </authorList>
    </citation>
    <scope>NUCLEOTIDE SEQUENCE [LARGE SCALE GENOMIC DNA]</scope>
    <source>
        <strain evidence="3">NC_groundwater_70_Ag_B-0.1um_54_66</strain>
    </source>
</reference>
<dbReference type="AlphaFoldDB" id="A0A7T5R170"/>
<evidence type="ECO:0000256" key="1">
    <source>
        <dbReference type="SAM" id="SignalP"/>
    </source>
</evidence>
<keyword evidence="1" id="KW-0732">Signal</keyword>
<gene>
    <name evidence="3" type="ORF">HYS17_09050</name>
</gene>
<evidence type="ECO:0000313" key="3">
    <source>
        <dbReference type="EMBL" id="QQG35657.1"/>
    </source>
</evidence>
<accession>A0A7T5R170</accession>
<dbReference type="InterPro" id="IPR035437">
    <property type="entry name" value="SNase_OB-fold_sf"/>
</dbReference>
<feature type="domain" description="TNase-like" evidence="2">
    <location>
        <begin position="108"/>
        <end position="194"/>
    </location>
</feature>
<proteinExistence type="predicted"/>
<feature type="chain" id="PRO_5032530463" evidence="1">
    <location>
        <begin position="26"/>
        <end position="307"/>
    </location>
</feature>
<evidence type="ECO:0000259" key="2">
    <source>
        <dbReference type="Pfam" id="PF00565"/>
    </source>
</evidence>
<name>A0A7T5R170_9BACT</name>
<dbReference type="InterPro" id="IPR016071">
    <property type="entry name" value="Staphylococal_nuclease_OB-fold"/>
</dbReference>
<dbReference type="EMBL" id="CP066681">
    <property type="protein sequence ID" value="QQG35657.1"/>
    <property type="molecule type" value="Genomic_DNA"/>
</dbReference>
<dbReference type="SUPFAM" id="SSF50199">
    <property type="entry name" value="Staphylococcal nuclease"/>
    <property type="match status" value="1"/>
</dbReference>
<dbReference type="Gene3D" id="2.40.50.90">
    <property type="match status" value="1"/>
</dbReference>
<dbReference type="Proteomes" id="UP000595362">
    <property type="component" value="Chromosome"/>
</dbReference>
<evidence type="ECO:0000313" key="4">
    <source>
        <dbReference type="Proteomes" id="UP000595362"/>
    </source>
</evidence>
<sequence>MKIKLRLLDIMGVCLLCLFSIPAVAQEGRFGDNPKAVAADAKAQETPAPALPEKPADFSELRSQGLVLVDQVIDPLRIRLQDGRIIQLTGLEIPGLEASDPGDQATQTFEWLKKTVEKKQVTFYQTKHESEGRRNRMGHYLGHIETREDKIWIQGAYLLNGWAHVQPSPLHTEMATQMLNLQSRAMENKRGLWAEEKQAVLNPDNATEKMNSWAIVEGKIVKTAMSNNTVYLNFGDDWRKDFTIGVEPEIRRQLSKKQISAIDLQGRHIRVYGWIESYNGPFIKLSNAAWLEILPEKAPDAKLSPGN</sequence>
<organism evidence="3 4">
    <name type="scientific">Micavibrio aeruginosavorus</name>
    <dbReference type="NCBI Taxonomy" id="349221"/>
    <lineage>
        <taxon>Bacteria</taxon>
        <taxon>Pseudomonadati</taxon>
        <taxon>Bdellovibrionota</taxon>
        <taxon>Bdellovibrionia</taxon>
        <taxon>Bdellovibrionales</taxon>
        <taxon>Pseudobdellovibrionaceae</taxon>
        <taxon>Micavibrio</taxon>
    </lineage>
</organism>
<dbReference type="Pfam" id="PF00565">
    <property type="entry name" value="SNase"/>
    <property type="match status" value="1"/>
</dbReference>